<dbReference type="GO" id="GO:0003677">
    <property type="term" value="F:DNA binding"/>
    <property type="evidence" value="ECO:0007669"/>
    <property type="project" value="UniProtKB-KW"/>
</dbReference>
<feature type="domain" description="Zn(2)-C6 fungal-type" evidence="6">
    <location>
        <begin position="35"/>
        <end position="65"/>
    </location>
</feature>
<keyword evidence="4" id="KW-0539">Nucleus</keyword>
<keyword evidence="1" id="KW-0805">Transcription regulation</keyword>
<dbReference type="EMBL" id="KZ559545">
    <property type="protein sequence ID" value="PLN80599.1"/>
    <property type="molecule type" value="Genomic_DNA"/>
</dbReference>
<dbReference type="PROSITE" id="PS00463">
    <property type="entry name" value="ZN2_CY6_FUNGAL_1"/>
    <property type="match status" value="1"/>
</dbReference>
<evidence type="ECO:0000256" key="2">
    <source>
        <dbReference type="ARBA" id="ARBA00023125"/>
    </source>
</evidence>
<feature type="region of interest" description="Disordered" evidence="5">
    <location>
        <begin position="68"/>
        <end position="157"/>
    </location>
</feature>
<dbReference type="InterPro" id="IPR001138">
    <property type="entry name" value="Zn2Cys6_DnaBD"/>
</dbReference>
<dbReference type="InterPro" id="IPR036864">
    <property type="entry name" value="Zn2-C6_fun-type_DNA-bd_sf"/>
</dbReference>
<dbReference type="GO" id="GO:0000981">
    <property type="term" value="F:DNA-binding transcription factor activity, RNA polymerase II-specific"/>
    <property type="evidence" value="ECO:0007669"/>
    <property type="project" value="InterPro"/>
</dbReference>
<dbReference type="Gene3D" id="4.10.240.10">
    <property type="entry name" value="Zn(2)-C6 fungal-type DNA-binding domain"/>
    <property type="match status" value="1"/>
</dbReference>
<evidence type="ECO:0000313" key="7">
    <source>
        <dbReference type="EMBL" id="PLN80599.1"/>
    </source>
</evidence>
<reference evidence="8" key="1">
    <citation type="submission" date="2017-12" db="EMBL/GenBank/DDBJ databases">
        <authorList>
            <consortium name="DOE Joint Genome Institute"/>
            <person name="Mondo S.J."/>
            <person name="Kjaerbolling I."/>
            <person name="Vesth T.C."/>
            <person name="Frisvad J.C."/>
            <person name="Nybo J.L."/>
            <person name="Theobald S."/>
            <person name="Kuo A."/>
            <person name="Bowyer P."/>
            <person name="Matsuda Y."/>
            <person name="Lyhne E.K."/>
            <person name="Kogle M.E."/>
            <person name="Clum A."/>
            <person name="Lipzen A."/>
            <person name="Salamov A."/>
            <person name="Ngan C.Y."/>
            <person name="Daum C."/>
            <person name="Chiniquy J."/>
            <person name="Barry K."/>
            <person name="LaButti K."/>
            <person name="Haridas S."/>
            <person name="Simmons B.A."/>
            <person name="Magnuson J.K."/>
            <person name="Mortensen U.H."/>
            <person name="Larsen T.O."/>
            <person name="Grigoriev I.V."/>
            <person name="Baker S.E."/>
            <person name="Andersen M.R."/>
            <person name="Nordberg H.P."/>
            <person name="Cantor M.N."/>
            <person name="Hua S.X."/>
        </authorList>
    </citation>
    <scope>NUCLEOTIDE SEQUENCE [LARGE SCALE GENOMIC DNA]</scope>
    <source>
        <strain evidence="8">IBT 19404</strain>
    </source>
</reference>
<dbReference type="Pfam" id="PF00172">
    <property type="entry name" value="Zn_clus"/>
    <property type="match status" value="1"/>
</dbReference>
<evidence type="ECO:0000313" key="8">
    <source>
        <dbReference type="Proteomes" id="UP000235023"/>
    </source>
</evidence>
<protein>
    <recommendedName>
        <fullName evidence="6">Zn(2)-C6 fungal-type domain-containing protein</fullName>
    </recommendedName>
</protein>
<gene>
    <name evidence="7" type="ORF">BDW42DRAFT_201160</name>
</gene>
<sequence length="424" mass="46246">MFGTIRYNKDTKDYEHLNLSTQPPGQDARGYTLVACDRCRTRKLKCTGEEEGCDRCRSAFTSCQYTMNTPNRTHQARPSKYRSSKSSETSIMNAQRPDHAASHLQSHTPEEPSTNQPCASVYPASSGVEVLPPAPENTLLSPETLLPQTPDATGNPTVCDLDTSPLCNFDAPGPLGLEDIIVPQLDAYLAGTADMELSGTDAKSLMIPSQPPMTDASFLVAGGSDTSANPVSAHIPTLRGLNRTLDCDCLPKLVELLERLGVQQVDRTGVDTHLLCLRSAVCICNKTISCSTCTACFDNPILLATIAQNLATIAEHVYHSCIHLRNHQPPSQTFGEKDILWGNGRIGEDLENAIWLGRYRVESPKLRNTLVCDASSVHLAELNRMLESLKSRLLPNRVAVAHVSQAAESVSRICLALHELLRCD</sequence>
<dbReference type="SMART" id="SM00066">
    <property type="entry name" value="GAL4"/>
    <property type="match status" value="1"/>
</dbReference>
<organism evidence="7 8">
    <name type="scientific">Aspergillus taichungensis</name>
    <dbReference type="NCBI Taxonomy" id="482145"/>
    <lineage>
        <taxon>Eukaryota</taxon>
        <taxon>Fungi</taxon>
        <taxon>Dikarya</taxon>
        <taxon>Ascomycota</taxon>
        <taxon>Pezizomycotina</taxon>
        <taxon>Eurotiomycetes</taxon>
        <taxon>Eurotiomycetidae</taxon>
        <taxon>Eurotiales</taxon>
        <taxon>Aspergillaceae</taxon>
        <taxon>Aspergillus</taxon>
        <taxon>Aspergillus subgen. Circumdati</taxon>
    </lineage>
</organism>
<keyword evidence="3" id="KW-0804">Transcription</keyword>
<keyword evidence="8" id="KW-1185">Reference proteome</keyword>
<proteinExistence type="predicted"/>
<dbReference type="GO" id="GO:0008270">
    <property type="term" value="F:zinc ion binding"/>
    <property type="evidence" value="ECO:0007669"/>
    <property type="project" value="InterPro"/>
</dbReference>
<evidence type="ECO:0000256" key="3">
    <source>
        <dbReference type="ARBA" id="ARBA00023163"/>
    </source>
</evidence>
<accession>A0A2J5HTK6</accession>
<evidence type="ECO:0000256" key="5">
    <source>
        <dbReference type="SAM" id="MobiDB-lite"/>
    </source>
</evidence>
<dbReference type="Proteomes" id="UP000235023">
    <property type="component" value="Unassembled WGS sequence"/>
</dbReference>
<dbReference type="AlphaFoldDB" id="A0A2J5HTK6"/>
<evidence type="ECO:0000256" key="4">
    <source>
        <dbReference type="ARBA" id="ARBA00023242"/>
    </source>
</evidence>
<dbReference type="PROSITE" id="PS50048">
    <property type="entry name" value="ZN2_CY6_FUNGAL_2"/>
    <property type="match status" value="1"/>
</dbReference>
<feature type="compositionally biased region" description="Polar residues" evidence="5">
    <location>
        <begin position="103"/>
        <end position="118"/>
    </location>
</feature>
<keyword evidence="2" id="KW-0238">DNA-binding</keyword>
<evidence type="ECO:0000256" key="1">
    <source>
        <dbReference type="ARBA" id="ARBA00023015"/>
    </source>
</evidence>
<dbReference type="OrthoDB" id="4356994at2759"/>
<evidence type="ECO:0000259" key="6">
    <source>
        <dbReference type="PROSITE" id="PS50048"/>
    </source>
</evidence>
<dbReference type="GO" id="GO:0009893">
    <property type="term" value="P:positive regulation of metabolic process"/>
    <property type="evidence" value="ECO:0007669"/>
    <property type="project" value="UniProtKB-ARBA"/>
</dbReference>
<feature type="compositionally biased region" description="Basic residues" evidence="5">
    <location>
        <begin position="74"/>
        <end position="83"/>
    </location>
</feature>
<dbReference type="SUPFAM" id="SSF57701">
    <property type="entry name" value="Zn2/Cys6 DNA-binding domain"/>
    <property type="match status" value="1"/>
</dbReference>
<feature type="compositionally biased region" description="Polar residues" evidence="5">
    <location>
        <begin position="138"/>
        <end position="156"/>
    </location>
</feature>
<name>A0A2J5HTK6_9EURO</name>
<dbReference type="CDD" id="cd00067">
    <property type="entry name" value="GAL4"/>
    <property type="match status" value="1"/>
</dbReference>